<dbReference type="AlphaFoldDB" id="A0A937FJ48"/>
<feature type="domain" description="Two component regulator three Y" evidence="1">
    <location>
        <begin position="411"/>
        <end position="471"/>
    </location>
</feature>
<evidence type="ECO:0000313" key="3">
    <source>
        <dbReference type="Proteomes" id="UP000623681"/>
    </source>
</evidence>
<proteinExistence type="predicted"/>
<keyword evidence="3" id="KW-1185">Reference proteome</keyword>
<gene>
    <name evidence="2" type="ORF">JK634_16250</name>
</gene>
<dbReference type="InterPro" id="IPR011123">
    <property type="entry name" value="Y_Y_Y"/>
</dbReference>
<dbReference type="Proteomes" id="UP000623681">
    <property type="component" value="Unassembled WGS sequence"/>
</dbReference>
<comment type="caution">
    <text evidence="2">The sequence shown here is derived from an EMBL/GenBank/DDBJ whole genome shotgun (WGS) entry which is preliminary data.</text>
</comment>
<sequence length="668" mass="77957">MDEILLKFNRVNPINKEESIEIRVENNTNKDLEYKFMLGYQGIWTTLKDFSEDTLYNWTAHEEGNYIIMIQGKQKESIKPFDFMCKGEIVVGDEVEKLIKNTYVSAEELTIGEKLIIEVETSKSPVLFRYWKNGERGWELIKDYGTDNKLIFTAVEAGKQEILVECKEPSSENSFDDYYSVKYKVIERGSIEIINFKCLTEDLLCDEELIFQVEASSPESSSVLYKFVKIDKEGKAICVQDYSSKTLVTFSEQEPGEYKILCLAKDIYSNKEYDDRALMVYNVKPYNPIIIKEFTTDLASPQISGTSILLRAFVEGGRKVLYRFKIDGNYGEDSGYIRNSTYLWKTNFQGEYKITLYVKDITYKGEYEASKTIEYYIDKKSSQVIKIMDVVLDKESDYLVGEPVNIKVMAEGGSSLKYSFIVYKDKKEIERVNYGNNNWVNFTPEKSGEYELEIRIKDKYSSKEYDTHNIVYFDVMDYLPGKVDYILLPAKEYHTVGDDIELETIAQNTDETLIKYVIKINGQLVEETEFVKNKKFKFSPKIPGKYTFEIYAKNVQCKEEFDTKKEFHIYINEAPPIIGTKIICDKKDFKAKEEITFKVECQGGKEVCYEFYLMNKGNWVRKQAYSRKSFFGFIPFSSGNYKILVLTRSYHKRIAYEDYDIMELKVTD</sequence>
<feature type="domain" description="Two component regulator three Y" evidence="1">
    <location>
        <begin position="220"/>
        <end position="283"/>
    </location>
</feature>
<name>A0A937FJ48_9CLOT</name>
<evidence type="ECO:0000259" key="1">
    <source>
        <dbReference type="Pfam" id="PF07495"/>
    </source>
</evidence>
<dbReference type="Pfam" id="PF07495">
    <property type="entry name" value="Y_Y_Y"/>
    <property type="match status" value="4"/>
</dbReference>
<protein>
    <submittedName>
        <fullName evidence="2">Triple tyrosine motif-containing protein</fullName>
    </submittedName>
</protein>
<evidence type="ECO:0000313" key="2">
    <source>
        <dbReference type="EMBL" id="MBL4933347.1"/>
    </source>
</evidence>
<dbReference type="NCBIfam" id="NF010681">
    <property type="entry name" value="PRK14081.1"/>
    <property type="match status" value="1"/>
</dbReference>
<dbReference type="RefSeq" id="WP_202768787.1">
    <property type="nucleotide sequence ID" value="NZ_JAESWA010000024.1"/>
</dbReference>
<feature type="domain" description="Two component regulator three Y" evidence="1">
    <location>
        <begin position="507"/>
        <end position="571"/>
    </location>
</feature>
<reference evidence="2" key="1">
    <citation type="submission" date="2021-01" db="EMBL/GenBank/DDBJ databases">
        <title>Genome public.</title>
        <authorList>
            <person name="Liu C."/>
            <person name="Sun Q."/>
        </authorList>
    </citation>
    <scope>NUCLEOTIDE SEQUENCE</scope>
    <source>
        <strain evidence="2">YIM B02565</strain>
    </source>
</reference>
<dbReference type="EMBL" id="JAESWA010000024">
    <property type="protein sequence ID" value="MBL4933347.1"/>
    <property type="molecule type" value="Genomic_DNA"/>
</dbReference>
<feature type="domain" description="Two component regulator three Y" evidence="1">
    <location>
        <begin position="27"/>
        <end position="91"/>
    </location>
</feature>
<organism evidence="2 3">
    <name type="scientific">Clostridium paridis</name>
    <dbReference type="NCBI Taxonomy" id="2803863"/>
    <lineage>
        <taxon>Bacteria</taxon>
        <taxon>Bacillati</taxon>
        <taxon>Bacillota</taxon>
        <taxon>Clostridia</taxon>
        <taxon>Eubacteriales</taxon>
        <taxon>Clostridiaceae</taxon>
        <taxon>Clostridium</taxon>
    </lineage>
</organism>
<accession>A0A937FJ48</accession>